<dbReference type="InterPro" id="IPR035965">
    <property type="entry name" value="PAS-like_dom_sf"/>
</dbReference>
<evidence type="ECO:0000259" key="4">
    <source>
        <dbReference type="PROSITE" id="PS50887"/>
    </source>
</evidence>
<dbReference type="Pfam" id="PF00563">
    <property type="entry name" value="EAL"/>
    <property type="match status" value="1"/>
</dbReference>
<dbReference type="RefSeq" id="WP_235916328.1">
    <property type="nucleotide sequence ID" value="NZ_BJZP01000001.1"/>
</dbReference>
<protein>
    <recommendedName>
        <fullName evidence="7">GGDEF domain-containing protein</fullName>
    </recommendedName>
</protein>
<feature type="domain" description="PAC" evidence="2">
    <location>
        <begin position="220"/>
        <end position="273"/>
    </location>
</feature>
<dbReference type="Gene3D" id="2.10.70.100">
    <property type="match status" value="1"/>
</dbReference>
<evidence type="ECO:0000259" key="1">
    <source>
        <dbReference type="PROSITE" id="PS50112"/>
    </source>
</evidence>
<reference evidence="5 6" key="1">
    <citation type="submission" date="2019-07" db="EMBL/GenBank/DDBJ databases">
        <title>Whole genome shotgun sequence of Rhizobium naphthalenivorans NBRC 107585.</title>
        <authorList>
            <person name="Hosoyama A."/>
            <person name="Uohara A."/>
            <person name="Ohji S."/>
            <person name="Ichikawa N."/>
        </authorList>
    </citation>
    <scope>NUCLEOTIDE SEQUENCE [LARGE SCALE GENOMIC DNA]</scope>
    <source>
        <strain evidence="5 6">NBRC 107585</strain>
    </source>
</reference>
<dbReference type="SMART" id="SM00052">
    <property type="entry name" value="EAL"/>
    <property type="match status" value="1"/>
</dbReference>
<evidence type="ECO:0000259" key="2">
    <source>
        <dbReference type="PROSITE" id="PS50113"/>
    </source>
</evidence>
<dbReference type="InterPro" id="IPR000700">
    <property type="entry name" value="PAS-assoc_C"/>
</dbReference>
<dbReference type="PROSITE" id="PS50883">
    <property type="entry name" value="EAL"/>
    <property type="match status" value="1"/>
</dbReference>
<dbReference type="NCBIfam" id="TIGR00229">
    <property type="entry name" value="sensory_box"/>
    <property type="match status" value="1"/>
</dbReference>
<dbReference type="InterPro" id="IPR001633">
    <property type="entry name" value="EAL_dom"/>
</dbReference>
<feature type="domain" description="EAL" evidence="3">
    <location>
        <begin position="595"/>
        <end position="846"/>
    </location>
</feature>
<dbReference type="SUPFAM" id="SSF141868">
    <property type="entry name" value="EAL domain-like"/>
    <property type="match status" value="1"/>
</dbReference>
<evidence type="ECO:0000259" key="3">
    <source>
        <dbReference type="PROSITE" id="PS50883"/>
    </source>
</evidence>
<sequence>MRKHGRTVENPEDTAGVPWSMMLTHLPLAAAVVGAGGEVLAFNSLFAALFPPIAQQPHGSIAALLEPDDRVAFRTMLAETFASADTPRSMQFALSASPTSSRRWMQASACRLQPAMTGSQTALLVQFVDLTDWKQREDELMERESRWNYALVSSSSGVWDQRLDRSSMYYSDVWRKIRGLSPDDPIAGSTEEWLLLVHPDDRERVLRSIERQNAGDPDYMTFSYRERHKDGHWIWIECRGACVEWTDDGKPARIIGIDTDITERKASEEALTRMSRRLKLALEASQIGVFEADFTTGLAEWDAGMRKIFRVEGEEDIPIGEVWEKMLHPEDAKGVFERLAQHVENLAPFSDEYRIIRSDGTISYIRSRTLPFIDSDGHRKMVGANWDVTADIALRDELDKAKTQAEARSRELEIAKARIEHIALHDHLTGLPNRRYLDKRLEELAGQPRSGAAGLAILHIDLDRFKQINDTLGHSAGDAMLRRAAHVLRKQVREGDFVARIGGDEFVFLARYTGDRQNLSALADRVIQDMRKPVPYAGQECRFSASIGIACDAKGAVDPHQLLLNADIALYHAKNSGRSRHAYFTLDRHARMTDNRRLADDILRGLEQDEFLPYYQFQFDARSLDIAGAEALARWRHPERGVLTPDVFLTAAEEIGVIADIDGLILEKALIDRKRWAQDGLSTPKISVNVSSPRLHDPALKEKLDALAFEPGTVSFELLESIFLDENDKQATNNLRHLRELGIEIEIDDFGTGHASIVSLLRLNPTTLKIDRELIQEVSESRSRRDLVGSIIGIGRSLGIRVVAEGVETADQVRVLRELDCDILQGYGLAVPMAFENTAAFIQRQEWRRIDLPA</sequence>
<dbReference type="Gene3D" id="3.20.20.450">
    <property type="entry name" value="EAL domain"/>
    <property type="match status" value="1"/>
</dbReference>
<dbReference type="Pfam" id="PF08447">
    <property type="entry name" value="PAS_3"/>
    <property type="match status" value="2"/>
</dbReference>
<dbReference type="AlphaFoldDB" id="A0A512HCM4"/>
<dbReference type="SMART" id="SM00091">
    <property type="entry name" value="PAS"/>
    <property type="match status" value="3"/>
</dbReference>
<dbReference type="InterPro" id="IPR000014">
    <property type="entry name" value="PAS"/>
</dbReference>
<gene>
    <name evidence="5" type="ORF">RNA01_01300</name>
</gene>
<dbReference type="InterPro" id="IPR001610">
    <property type="entry name" value="PAC"/>
</dbReference>
<feature type="domain" description="PAC" evidence="2">
    <location>
        <begin position="349"/>
        <end position="400"/>
    </location>
</feature>
<dbReference type="InterPro" id="IPR000160">
    <property type="entry name" value="GGDEF_dom"/>
</dbReference>
<evidence type="ECO:0000313" key="5">
    <source>
        <dbReference type="EMBL" id="GEO83198.1"/>
    </source>
</evidence>
<keyword evidence="6" id="KW-1185">Reference proteome</keyword>
<dbReference type="Pfam" id="PF00990">
    <property type="entry name" value="GGDEF"/>
    <property type="match status" value="1"/>
</dbReference>
<feature type="domain" description="GGDEF" evidence="4">
    <location>
        <begin position="453"/>
        <end position="586"/>
    </location>
</feature>
<dbReference type="InterPro" id="IPR043128">
    <property type="entry name" value="Rev_trsase/Diguanyl_cyclase"/>
</dbReference>
<evidence type="ECO:0008006" key="7">
    <source>
        <dbReference type="Google" id="ProtNLM"/>
    </source>
</evidence>
<dbReference type="CDD" id="cd00130">
    <property type="entry name" value="PAS"/>
    <property type="match status" value="2"/>
</dbReference>
<dbReference type="CDD" id="cd01948">
    <property type="entry name" value="EAL"/>
    <property type="match status" value="1"/>
</dbReference>
<proteinExistence type="predicted"/>
<name>A0A512HCM4_9HYPH</name>
<evidence type="ECO:0000313" key="6">
    <source>
        <dbReference type="Proteomes" id="UP000321717"/>
    </source>
</evidence>
<dbReference type="InterPro" id="IPR029787">
    <property type="entry name" value="Nucleotide_cyclase"/>
</dbReference>
<dbReference type="PROSITE" id="PS50113">
    <property type="entry name" value="PAC"/>
    <property type="match status" value="2"/>
</dbReference>
<dbReference type="InterPro" id="IPR035919">
    <property type="entry name" value="EAL_sf"/>
</dbReference>
<dbReference type="PANTHER" id="PTHR44757:SF2">
    <property type="entry name" value="BIOFILM ARCHITECTURE MAINTENANCE PROTEIN MBAA"/>
    <property type="match status" value="1"/>
</dbReference>
<comment type="caution">
    <text evidence="5">The sequence shown here is derived from an EMBL/GenBank/DDBJ whole genome shotgun (WGS) entry which is preliminary data.</text>
</comment>
<dbReference type="EMBL" id="BJZP01000001">
    <property type="protein sequence ID" value="GEO83198.1"/>
    <property type="molecule type" value="Genomic_DNA"/>
</dbReference>
<dbReference type="Gene3D" id="3.30.450.20">
    <property type="entry name" value="PAS domain"/>
    <property type="match status" value="3"/>
</dbReference>
<dbReference type="Proteomes" id="UP000321717">
    <property type="component" value="Unassembled WGS sequence"/>
</dbReference>
<dbReference type="InterPro" id="IPR052155">
    <property type="entry name" value="Biofilm_reg_signaling"/>
</dbReference>
<feature type="domain" description="PAS" evidence="1">
    <location>
        <begin position="143"/>
        <end position="216"/>
    </location>
</feature>
<dbReference type="PROSITE" id="PS50887">
    <property type="entry name" value="GGDEF"/>
    <property type="match status" value="1"/>
</dbReference>
<dbReference type="Gene3D" id="3.30.70.270">
    <property type="match status" value="1"/>
</dbReference>
<accession>A0A512HCM4</accession>
<dbReference type="CDD" id="cd01949">
    <property type="entry name" value="GGDEF"/>
    <property type="match status" value="1"/>
</dbReference>
<dbReference type="SUPFAM" id="SSF55785">
    <property type="entry name" value="PYP-like sensor domain (PAS domain)"/>
    <property type="match status" value="2"/>
</dbReference>
<dbReference type="NCBIfam" id="TIGR00254">
    <property type="entry name" value="GGDEF"/>
    <property type="match status" value="1"/>
</dbReference>
<dbReference type="PANTHER" id="PTHR44757">
    <property type="entry name" value="DIGUANYLATE CYCLASE DGCP"/>
    <property type="match status" value="1"/>
</dbReference>
<dbReference type="SMART" id="SM00086">
    <property type="entry name" value="PAC"/>
    <property type="match status" value="2"/>
</dbReference>
<dbReference type="PROSITE" id="PS50112">
    <property type="entry name" value="PAS"/>
    <property type="match status" value="1"/>
</dbReference>
<dbReference type="SUPFAM" id="SSF55073">
    <property type="entry name" value="Nucleotide cyclase"/>
    <property type="match status" value="1"/>
</dbReference>
<dbReference type="InterPro" id="IPR013655">
    <property type="entry name" value="PAS_fold_3"/>
</dbReference>
<dbReference type="SMART" id="SM00267">
    <property type="entry name" value="GGDEF"/>
    <property type="match status" value="1"/>
</dbReference>
<organism evidence="5 6">
    <name type="scientific">Ciceribacter naphthalenivorans</name>
    <dbReference type="NCBI Taxonomy" id="1118451"/>
    <lineage>
        <taxon>Bacteria</taxon>
        <taxon>Pseudomonadati</taxon>
        <taxon>Pseudomonadota</taxon>
        <taxon>Alphaproteobacteria</taxon>
        <taxon>Hyphomicrobiales</taxon>
        <taxon>Rhizobiaceae</taxon>
        <taxon>Ciceribacter</taxon>
    </lineage>
</organism>